<gene>
    <name evidence="1" type="ORF">GO986_16435</name>
</gene>
<reference evidence="1 2" key="1">
    <citation type="submission" date="2019-12" db="EMBL/GenBank/DDBJ databases">
        <title>Deinococcus sp. HMF7620 Genome sequencing and assembly.</title>
        <authorList>
            <person name="Kang H."/>
            <person name="Kim H."/>
            <person name="Joh K."/>
        </authorList>
    </citation>
    <scope>NUCLEOTIDE SEQUENCE [LARGE SCALE GENOMIC DNA]</scope>
    <source>
        <strain evidence="1 2">HMF7620</strain>
    </source>
</reference>
<organism evidence="1 2">
    <name type="scientific">Deinococcus arboris</name>
    <dbReference type="NCBI Taxonomy" id="2682977"/>
    <lineage>
        <taxon>Bacteria</taxon>
        <taxon>Thermotogati</taxon>
        <taxon>Deinococcota</taxon>
        <taxon>Deinococci</taxon>
        <taxon>Deinococcales</taxon>
        <taxon>Deinococcaceae</taxon>
        <taxon>Deinococcus</taxon>
    </lineage>
</organism>
<proteinExistence type="predicted"/>
<accession>A0A7C9HT55</accession>
<dbReference type="Proteomes" id="UP000483286">
    <property type="component" value="Unassembled WGS sequence"/>
</dbReference>
<dbReference type="EMBL" id="WQLB01000026">
    <property type="protein sequence ID" value="MVN88334.1"/>
    <property type="molecule type" value="Genomic_DNA"/>
</dbReference>
<sequence length="101" mass="11557">MTQPATSPIHTPYAGPLPISLEDYLAGNSRRHIRVHRYTPLEPQENGEQRYVAFVYSEEGWALSSHRVAGDTHQKCVNALYKRGDLLHVTPRLNEDKTRFV</sequence>
<evidence type="ECO:0000313" key="1">
    <source>
        <dbReference type="EMBL" id="MVN88334.1"/>
    </source>
</evidence>
<keyword evidence="2" id="KW-1185">Reference proteome</keyword>
<evidence type="ECO:0000313" key="2">
    <source>
        <dbReference type="Proteomes" id="UP000483286"/>
    </source>
</evidence>
<comment type="caution">
    <text evidence="1">The sequence shown here is derived from an EMBL/GenBank/DDBJ whole genome shotgun (WGS) entry which is preliminary data.</text>
</comment>
<name>A0A7C9HT55_9DEIO</name>
<dbReference type="AlphaFoldDB" id="A0A7C9HT55"/>
<protein>
    <submittedName>
        <fullName evidence="1">Uncharacterized protein</fullName>
    </submittedName>
</protein>
<dbReference type="RefSeq" id="WP_157460393.1">
    <property type="nucleotide sequence ID" value="NZ_WQLB01000026.1"/>
</dbReference>